<dbReference type="RefSeq" id="WP_181353837.1">
    <property type="nucleotide sequence ID" value="NZ_JABJWZ010000041.1"/>
</dbReference>
<accession>A0A7W3ZMB5</accession>
<comment type="caution">
    <text evidence="1">The sequence shown here is derived from an EMBL/GenBank/DDBJ whole genome shotgun (WGS) entry which is preliminary data.</text>
</comment>
<name>A0A7W3ZMB5_9ACTN</name>
<reference evidence="2" key="1">
    <citation type="submission" date="2020-05" db="EMBL/GenBank/DDBJ databases">
        <title>Classification of alakaliphilic streptomycetes isolated from an alkaline soil next to Lonar Crater, India and a proposal for the recognition of Streptomyces alkaliterrae sp. nov.</title>
        <authorList>
            <person name="Golinska P."/>
        </authorList>
    </citation>
    <scope>NUCLEOTIDE SEQUENCE [LARGE SCALE GENOMIC DNA]</scope>
    <source>
        <strain evidence="2">OF3</strain>
    </source>
</reference>
<dbReference type="EMBL" id="JABJWZ010000041">
    <property type="protein sequence ID" value="MBB1253182.1"/>
    <property type="molecule type" value="Genomic_DNA"/>
</dbReference>
<organism evidence="1 2">
    <name type="scientific">Streptomyces alkaliterrae</name>
    <dbReference type="NCBI Taxonomy" id="2213162"/>
    <lineage>
        <taxon>Bacteria</taxon>
        <taxon>Bacillati</taxon>
        <taxon>Actinomycetota</taxon>
        <taxon>Actinomycetes</taxon>
        <taxon>Kitasatosporales</taxon>
        <taxon>Streptomycetaceae</taxon>
        <taxon>Streptomyces</taxon>
    </lineage>
</organism>
<sequence>MASRGRGARRGGRGNAAQLRRYWTTGAGAAKIRWGTPGDWTRCNRQLRKYLGSRAKGYCARLHKAQTGVWPGDRRNVGRKRRG</sequence>
<proteinExistence type="predicted"/>
<protein>
    <submittedName>
        <fullName evidence="1">Uncharacterized protein</fullName>
    </submittedName>
</protein>
<evidence type="ECO:0000313" key="1">
    <source>
        <dbReference type="EMBL" id="MBB1253182.1"/>
    </source>
</evidence>
<evidence type="ECO:0000313" key="2">
    <source>
        <dbReference type="Proteomes" id="UP000525686"/>
    </source>
</evidence>
<gene>
    <name evidence="1" type="ORF">H3146_07330</name>
</gene>
<dbReference type="Proteomes" id="UP000525686">
    <property type="component" value="Unassembled WGS sequence"/>
</dbReference>
<dbReference type="AlphaFoldDB" id="A0A7W3ZMB5"/>